<keyword evidence="3" id="KW-1185">Reference proteome</keyword>
<proteinExistence type="predicted"/>
<keyword evidence="1" id="KW-1133">Transmembrane helix</keyword>
<evidence type="ECO:0000313" key="2">
    <source>
        <dbReference type="EMBL" id="MBC2777696.1"/>
    </source>
</evidence>
<protein>
    <submittedName>
        <fullName evidence="2">Uncharacterized protein</fullName>
    </submittedName>
</protein>
<name>A0A842HX63_9SPHN</name>
<keyword evidence="1" id="KW-0472">Membrane</keyword>
<feature type="transmembrane region" description="Helical" evidence="1">
    <location>
        <begin position="167"/>
        <end position="190"/>
    </location>
</feature>
<dbReference type="EMBL" id="JACJVJ010000001">
    <property type="protein sequence ID" value="MBC2777696.1"/>
    <property type="molecule type" value="Genomic_DNA"/>
</dbReference>
<sequence length="193" mass="22093">MPHDGGVTPTDDPLWQRLEPYAIGPPDAALSFCSRLARENRWPEDFAGRVIEEYKRFCYLCATADHVVTPSDAVDQAWHLHLTYSRDYWERFCPEILGCPLHHGPTAGGEAELAKHYEQYALTLRSYAQVFGNPPGDIWPGARRRFFEDHKAYRLHPREAIVMRRSIARWLVGTGAVALLGVAFIVWRALWMS</sequence>
<evidence type="ECO:0000256" key="1">
    <source>
        <dbReference type="SAM" id="Phobius"/>
    </source>
</evidence>
<dbReference type="AlphaFoldDB" id="A0A842HX63"/>
<reference evidence="2 3" key="1">
    <citation type="submission" date="2020-08" db="EMBL/GenBank/DDBJ databases">
        <title>Draft genome sequence of Parasphingopyxis sp. GrpM-11.</title>
        <authorList>
            <person name="Oh J."/>
            <person name="Roh D.-H."/>
        </authorList>
    </citation>
    <scope>NUCLEOTIDE SEQUENCE [LARGE SCALE GENOMIC DNA]</scope>
    <source>
        <strain evidence="2 3">GrpM-11</strain>
    </source>
</reference>
<comment type="caution">
    <text evidence="2">The sequence shown here is derived from an EMBL/GenBank/DDBJ whole genome shotgun (WGS) entry which is preliminary data.</text>
</comment>
<evidence type="ECO:0000313" key="3">
    <source>
        <dbReference type="Proteomes" id="UP000564378"/>
    </source>
</evidence>
<accession>A0A842HX63</accession>
<gene>
    <name evidence="2" type="ORF">H6P80_08685</name>
</gene>
<dbReference type="Proteomes" id="UP000564378">
    <property type="component" value="Unassembled WGS sequence"/>
</dbReference>
<organism evidence="2 3">
    <name type="scientific">Parasphingopyxis marina</name>
    <dbReference type="NCBI Taxonomy" id="2761622"/>
    <lineage>
        <taxon>Bacteria</taxon>
        <taxon>Pseudomonadati</taxon>
        <taxon>Pseudomonadota</taxon>
        <taxon>Alphaproteobacteria</taxon>
        <taxon>Sphingomonadales</taxon>
        <taxon>Sphingomonadaceae</taxon>
        <taxon>Parasphingopyxis</taxon>
    </lineage>
</organism>
<keyword evidence="1" id="KW-0812">Transmembrane</keyword>